<accession>A0A399F8F2</accession>
<comment type="caution">
    <text evidence="3">The sequence shown here is derived from an EMBL/GenBank/DDBJ whole genome shotgun (WGS) entry which is preliminary data.</text>
</comment>
<dbReference type="RefSeq" id="WP_119357177.1">
    <property type="nucleotide sequence ID" value="NZ_BJXM01000011.1"/>
</dbReference>
<feature type="coiled-coil region" evidence="1">
    <location>
        <begin position="392"/>
        <end position="429"/>
    </location>
</feature>
<dbReference type="Proteomes" id="UP000266178">
    <property type="component" value="Unassembled WGS sequence"/>
</dbReference>
<feature type="region of interest" description="Disordered" evidence="2">
    <location>
        <begin position="752"/>
        <end position="775"/>
    </location>
</feature>
<keyword evidence="4" id="KW-1185">Reference proteome</keyword>
<gene>
    <name evidence="3" type="ORF">Mgrana_01686</name>
</gene>
<organism evidence="3 4">
    <name type="scientific">Meiothermus granaticius NBRC 107808</name>
    <dbReference type="NCBI Taxonomy" id="1227551"/>
    <lineage>
        <taxon>Bacteria</taxon>
        <taxon>Thermotogati</taxon>
        <taxon>Deinococcota</taxon>
        <taxon>Deinococci</taxon>
        <taxon>Thermales</taxon>
        <taxon>Thermaceae</taxon>
        <taxon>Meiothermus</taxon>
    </lineage>
</organism>
<feature type="compositionally biased region" description="Low complexity" evidence="2">
    <location>
        <begin position="763"/>
        <end position="775"/>
    </location>
</feature>
<protein>
    <submittedName>
        <fullName evidence="3">Uncharacterized protein</fullName>
    </submittedName>
</protein>
<name>A0A399F8F2_9DEIN</name>
<reference evidence="3 4" key="1">
    <citation type="submission" date="2018-08" db="EMBL/GenBank/DDBJ databases">
        <title>Meiothermus granaticius genome AF-68 sequencing project.</title>
        <authorList>
            <person name="Da Costa M.S."/>
            <person name="Albuquerque L."/>
            <person name="Raposo P."/>
            <person name="Froufe H.J.C."/>
            <person name="Barroso C.S."/>
            <person name="Egas C."/>
        </authorList>
    </citation>
    <scope>NUCLEOTIDE SEQUENCE [LARGE SCALE GENOMIC DNA]</scope>
    <source>
        <strain evidence="3 4">AF-68</strain>
    </source>
</reference>
<dbReference type="EMBL" id="QWLB01000020">
    <property type="protein sequence ID" value="RIH92390.1"/>
    <property type="molecule type" value="Genomic_DNA"/>
</dbReference>
<proteinExistence type="predicted"/>
<evidence type="ECO:0000313" key="3">
    <source>
        <dbReference type="EMBL" id="RIH92390.1"/>
    </source>
</evidence>
<feature type="coiled-coil region" evidence="1">
    <location>
        <begin position="521"/>
        <end position="570"/>
    </location>
</feature>
<sequence length="882" mass="96149">MPEGEENRLSLYQTLNQSLEPVLGERTRMVLEEGVRRLGVSPDQLDPSQAEVILKRLVYRELQSRMSPTAARARIEEMLREIGATEKEEEGPNGASTAHSEAALGELEAGLKRFSLYLDWPEVGRLRGLIALIRGNPPSSTTAGLLREGQEVLSNLEERLQSALLRQSRDIADLQTALERVRSVGGPKVRRLENLLRQIQEAHAAETLAPAEVERARALAAEMRKLVESSVVQNPTLEGAILLEEETLSGSGPPTVEMAWDDSELVLDLDFESLTAEQQSRIREIDVAEDRRRLEALCDRYPHALGRSEVSGLRAALEAELEAGRPVGERLGEFEAVLREAQAEQVAEARVRYEWLLERARQLSASEKTAALAARLEIAGQTLAGGGLPGELAELEGVLSALEAEERAAKELRERQQRLKVALESLRSEAEVALSPYRDHAEVELFLVTLSDLPAQEDVLGRARGQLSALLTALAREREEEGLARMSLRAAVQALPSLEPLEAGKQAVLQRLEAPGSREALAELEAYVQALTERARALVSARLEALEARVERLESTLKESLGEVRAALAEARRELAQGRFSDPTPIEEALEELVSARRAAIAEELSRYEVAGRSLWGLGGEDLEAKVTQARAQLAAGELPDLGEIHALLARMRRAQEALRAELGGRISALLESFEGHKGVGGETVFRLKPLCDFLRSASERLTRLGTNSLLEVRRTLEEAERLEGQLAQEYRAASSVMQELQGMDLDSFLDVFNAPSKPDQPPASSGSPEPPSAALSAELQAALASLQMRGVEAVALLEGERLLWGSLPIPSEGAGRVFEGLRRLGGELSSQAAQLAVLSLTQAVVVLLPLGAKGLVVLAEKALLSRVLIQIEKQREVLAGH</sequence>
<evidence type="ECO:0000313" key="4">
    <source>
        <dbReference type="Proteomes" id="UP000266178"/>
    </source>
</evidence>
<evidence type="ECO:0000256" key="2">
    <source>
        <dbReference type="SAM" id="MobiDB-lite"/>
    </source>
</evidence>
<keyword evidence="1" id="KW-0175">Coiled coil</keyword>
<dbReference type="AlphaFoldDB" id="A0A399F8F2"/>
<evidence type="ECO:0000256" key="1">
    <source>
        <dbReference type="SAM" id="Coils"/>
    </source>
</evidence>
<dbReference type="OrthoDB" id="29130at2"/>